<keyword evidence="2" id="KW-0472">Membrane</keyword>
<protein>
    <recommendedName>
        <fullName evidence="4">AB hydrolase-1 domain-containing protein</fullName>
    </recommendedName>
</protein>
<feature type="region of interest" description="Disordered" evidence="1">
    <location>
        <begin position="417"/>
        <end position="484"/>
    </location>
</feature>
<dbReference type="EMBL" id="CDMZ01002514">
    <property type="protein sequence ID" value="CEM42699.1"/>
    <property type="molecule type" value="Genomic_DNA"/>
</dbReference>
<evidence type="ECO:0000256" key="1">
    <source>
        <dbReference type="SAM" id="MobiDB-lite"/>
    </source>
</evidence>
<sequence length="773" mass="87438">MTTLVEIILSPWFLIPLVLYLCVEIVLYHNFVHRRDRLSKAPPVVRKSNKKFCEDLILLILEASDEDMHNFLFYNFYGKDVTEITAEELKDWFIHMRGEAGQGDGVDEEAFQVFLENAFRGRKWREEKVKGELFKESKKPPPPVNVEGQTTGFRFGMAPMNVMYKPLPFTLAIRAMQLFQYVVMYAVGFRRYPCVLHPERPIKYWVLVPKEIKNPQPLLFLPGFGFALVLYTRLMVKFAYHAITRDRLLIVPEHQWIGLQLWGIPSKTLKALPSMYDVVDEARAFVLFAAQRFGLDALQHRQFLLQRKLSRESMGRTPPSSKYQTQGSTLEPVEEGSEKSHQDEGAGPGGLRHRLTKGATKSLSSPVTKEFVVDGATSSDISSRIPEILSGDMLPLGRGDSADASTSLLPQRQKAATCKASFAGGTGGGLGGETDEEEDEEDEDEEEIYHDDFLQESSSPSSGPMGARNTVAAVPSEGGKPRKRLQVRSMTVQPGRNSVSGRGAQAIREFRKGLLQRDVERTTNRLMAALVQRATTPAHAPHRRTDTGAIAEFMRGWEEEERGDVGGTTKRSKSQPGIRYDVVGHSYGTALGSCFWKRYRHEINTITLMDPVCFIAQLPKIGQLVELMPWNVKFLDMEVPAPPPADAPLFKRVRALAHLWLHRAHELFLLMVYWVALFTDSGTVWTATRQLHPDCFVDTGELFDLEDRLLVVFAKEDLIVAARPGYEHCKRMNESLVKKNKKPCKPLLVDGNHCCYMQPEVFPSLEDHLNKFR</sequence>
<proteinExistence type="predicted"/>
<dbReference type="AlphaFoldDB" id="A0A0G4HF41"/>
<dbReference type="PANTHER" id="PTHR37471:SF1">
    <property type="entry name" value="AB HYDROLASE-1 DOMAIN-CONTAINING PROTEIN"/>
    <property type="match status" value="1"/>
</dbReference>
<dbReference type="Gene3D" id="3.40.50.1820">
    <property type="entry name" value="alpha/beta hydrolase"/>
    <property type="match status" value="1"/>
</dbReference>
<keyword evidence="2" id="KW-1133">Transmembrane helix</keyword>
<evidence type="ECO:0008006" key="4">
    <source>
        <dbReference type="Google" id="ProtNLM"/>
    </source>
</evidence>
<dbReference type="InterPro" id="IPR029058">
    <property type="entry name" value="AB_hydrolase_fold"/>
</dbReference>
<evidence type="ECO:0000256" key="2">
    <source>
        <dbReference type="SAM" id="Phobius"/>
    </source>
</evidence>
<feature type="compositionally biased region" description="Acidic residues" evidence="1">
    <location>
        <begin position="433"/>
        <end position="449"/>
    </location>
</feature>
<reference evidence="3" key="1">
    <citation type="submission" date="2014-11" db="EMBL/GenBank/DDBJ databases">
        <authorList>
            <person name="Otto D Thomas"/>
            <person name="Naeem Raeece"/>
        </authorList>
    </citation>
    <scope>NUCLEOTIDE SEQUENCE</scope>
</reference>
<accession>A0A0G4HF41</accession>
<gene>
    <name evidence="3" type="ORF">Cvel_6621</name>
</gene>
<organism evidence="3">
    <name type="scientific">Chromera velia CCMP2878</name>
    <dbReference type="NCBI Taxonomy" id="1169474"/>
    <lineage>
        <taxon>Eukaryota</taxon>
        <taxon>Sar</taxon>
        <taxon>Alveolata</taxon>
        <taxon>Colpodellida</taxon>
        <taxon>Chromeraceae</taxon>
        <taxon>Chromera</taxon>
    </lineage>
</organism>
<feature type="region of interest" description="Disordered" evidence="1">
    <location>
        <begin position="309"/>
        <end position="366"/>
    </location>
</feature>
<keyword evidence="2" id="KW-0812">Transmembrane</keyword>
<dbReference type="SUPFAM" id="SSF53474">
    <property type="entry name" value="alpha/beta-Hydrolases"/>
    <property type="match status" value="1"/>
</dbReference>
<evidence type="ECO:0000313" key="3">
    <source>
        <dbReference type="EMBL" id="CEM42699.1"/>
    </source>
</evidence>
<feature type="transmembrane region" description="Helical" evidence="2">
    <location>
        <begin position="12"/>
        <end position="31"/>
    </location>
</feature>
<dbReference type="VEuPathDB" id="CryptoDB:Cvel_6621"/>
<feature type="compositionally biased region" description="Polar residues" evidence="1">
    <location>
        <begin position="318"/>
        <end position="329"/>
    </location>
</feature>
<name>A0A0G4HF41_9ALVE</name>
<dbReference type="PANTHER" id="PTHR37471">
    <property type="entry name" value="UNNAMED PRODUCT"/>
    <property type="match status" value="1"/>
</dbReference>